<gene>
    <name evidence="2" type="ORF">M5K25_000280</name>
</gene>
<reference evidence="2 3" key="1">
    <citation type="journal article" date="2024" name="Plant Biotechnol. J.">
        <title>Dendrobium thyrsiflorum genome and its molecular insights into genes involved in important horticultural traits.</title>
        <authorList>
            <person name="Chen B."/>
            <person name="Wang J.Y."/>
            <person name="Zheng P.J."/>
            <person name="Li K.L."/>
            <person name="Liang Y.M."/>
            <person name="Chen X.F."/>
            <person name="Zhang C."/>
            <person name="Zhao X."/>
            <person name="He X."/>
            <person name="Zhang G.Q."/>
            <person name="Liu Z.J."/>
            <person name="Xu Q."/>
        </authorList>
    </citation>
    <scope>NUCLEOTIDE SEQUENCE [LARGE SCALE GENOMIC DNA]</scope>
    <source>
        <strain evidence="2">GZMU011</strain>
    </source>
</reference>
<sequence length="98" mass="10684">MVEIGRIGIDMFVWSTGPWSAGDGGRKDNIVGKRGRKGHSRQATEVGKTVVGEGVRKDCSRQATEVGKIIVGGRWRSKRPLSGNGGRKNHSRRATEVR</sequence>
<dbReference type="EMBL" id="JANQDX010000001">
    <property type="protein sequence ID" value="KAL0928402.1"/>
    <property type="molecule type" value="Genomic_DNA"/>
</dbReference>
<feature type="region of interest" description="Disordered" evidence="1">
    <location>
        <begin position="18"/>
        <end position="45"/>
    </location>
</feature>
<protein>
    <submittedName>
        <fullName evidence="2">Uncharacterized protein</fullName>
    </submittedName>
</protein>
<comment type="caution">
    <text evidence="2">The sequence shown here is derived from an EMBL/GenBank/DDBJ whole genome shotgun (WGS) entry which is preliminary data.</text>
</comment>
<evidence type="ECO:0000313" key="2">
    <source>
        <dbReference type="EMBL" id="KAL0928402.1"/>
    </source>
</evidence>
<organism evidence="2 3">
    <name type="scientific">Dendrobium thyrsiflorum</name>
    <name type="common">Pinecone-like raceme dendrobium</name>
    <name type="synonym">Orchid</name>
    <dbReference type="NCBI Taxonomy" id="117978"/>
    <lineage>
        <taxon>Eukaryota</taxon>
        <taxon>Viridiplantae</taxon>
        <taxon>Streptophyta</taxon>
        <taxon>Embryophyta</taxon>
        <taxon>Tracheophyta</taxon>
        <taxon>Spermatophyta</taxon>
        <taxon>Magnoliopsida</taxon>
        <taxon>Liliopsida</taxon>
        <taxon>Asparagales</taxon>
        <taxon>Orchidaceae</taxon>
        <taxon>Epidendroideae</taxon>
        <taxon>Malaxideae</taxon>
        <taxon>Dendrobiinae</taxon>
        <taxon>Dendrobium</taxon>
    </lineage>
</organism>
<accession>A0ABD0W7B2</accession>
<feature type="region of interest" description="Disordered" evidence="1">
    <location>
        <begin position="75"/>
        <end position="98"/>
    </location>
</feature>
<evidence type="ECO:0000256" key="1">
    <source>
        <dbReference type="SAM" id="MobiDB-lite"/>
    </source>
</evidence>
<proteinExistence type="predicted"/>
<name>A0ABD0W7B2_DENTH</name>
<dbReference type="Proteomes" id="UP001552299">
    <property type="component" value="Unassembled WGS sequence"/>
</dbReference>
<evidence type="ECO:0000313" key="3">
    <source>
        <dbReference type="Proteomes" id="UP001552299"/>
    </source>
</evidence>
<keyword evidence="3" id="KW-1185">Reference proteome</keyword>
<dbReference type="AlphaFoldDB" id="A0ABD0W7B2"/>